<feature type="transmembrane region" description="Helical" evidence="8">
    <location>
        <begin position="12"/>
        <end position="30"/>
    </location>
</feature>
<dbReference type="OrthoDB" id="9816041at2"/>
<feature type="transmembrane region" description="Helical" evidence="8">
    <location>
        <begin position="137"/>
        <end position="158"/>
    </location>
</feature>
<dbReference type="CDD" id="cd17503">
    <property type="entry name" value="MFS_LmrB_MDR_like"/>
    <property type="match status" value="1"/>
</dbReference>
<keyword evidence="3" id="KW-0813">Transport</keyword>
<protein>
    <submittedName>
        <fullName evidence="10">Multidrug efflux MFS transporter</fullName>
    </submittedName>
</protein>
<proteinExistence type="inferred from homology"/>
<evidence type="ECO:0000256" key="8">
    <source>
        <dbReference type="SAM" id="Phobius"/>
    </source>
</evidence>
<keyword evidence="4" id="KW-1003">Cell membrane</keyword>
<feature type="transmembrane region" description="Helical" evidence="8">
    <location>
        <begin position="435"/>
        <end position="454"/>
    </location>
</feature>
<dbReference type="Pfam" id="PF07690">
    <property type="entry name" value="MFS_1"/>
    <property type="match status" value="1"/>
</dbReference>
<feature type="transmembrane region" description="Helical" evidence="8">
    <location>
        <begin position="229"/>
        <end position="248"/>
    </location>
</feature>
<dbReference type="InterPro" id="IPR036259">
    <property type="entry name" value="MFS_trans_sf"/>
</dbReference>
<dbReference type="SUPFAM" id="SSF103473">
    <property type="entry name" value="MFS general substrate transporter"/>
    <property type="match status" value="1"/>
</dbReference>
<feature type="transmembrane region" description="Helical" evidence="8">
    <location>
        <begin position="50"/>
        <end position="71"/>
    </location>
</feature>
<comment type="subcellular location">
    <subcellularLocation>
        <location evidence="1">Cell membrane</location>
        <topology evidence="1">Multi-pass membrane protein</topology>
    </subcellularLocation>
</comment>
<feature type="transmembrane region" description="Helical" evidence="8">
    <location>
        <begin position="326"/>
        <end position="345"/>
    </location>
</feature>
<reference evidence="10 11" key="1">
    <citation type="submission" date="2019-09" db="EMBL/GenBank/DDBJ databases">
        <title>Complete Genome Sequence of Lactobacillus nenjiangensis SH-Y15, isolated from sauerkraut.</title>
        <authorList>
            <person name="Yang H."/>
        </authorList>
    </citation>
    <scope>NUCLEOTIDE SEQUENCE [LARGE SCALE GENOMIC DNA]</scope>
    <source>
        <strain evidence="10 11">SH-Y15</strain>
    </source>
</reference>
<feature type="transmembrane region" description="Helical" evidence="8">
    <location>
        <begin position="269"/>
        <end position="290"/>
    </location>
</feature>
<feature type="transmembrane region" description="Helical" evidence="8">
    <location>
        <begin position="110"/>
        <end position="130"/>
    </location>
</feature>
<dbReference type="InterPro" id="IPR020846">
    <property type="entry name" value="MFS_dom"/>
</dbReference>
<accession>A0A5P1X346</accession>
<comment type="similarity">
    <text evidence="2">Belongs to the major facilitator superfamily. EmrB family.</text>
</comment>
<dbReference type="InterPro" id="IPR011701">
    <property type="entry name" value="MFS"/>
</dbReference>
<feature type="transmembrane region" description="Helical" evidence="8">
    <location>
        <begin position="351"/>
        <end position="373"/>
    </location>
</feature>
<dbReference type="PRINTS" id="PR01036">
    <property type="entry name" value="TCRTETB"/>
</dbReference>
<dbReference type="KEGG" id="lnn:F0161_01185"/>
<keyword evidence="6 8" id="KW-1133">Transmembrane helix</keyword>
<evidence type="ECO:0000313" key="10">
    <source>
        <dbReference type="EMBL" id="QER66617.1"/>
    </source>
</evidence>
<dbReference type="NCBIfam" id="TIGR00711">
    <property type="entry name" value="efflux_EmrB"/>
    <property type="match status" value="1"/>
</dbReference>
<feature type="domain" description="Major facilitator superfamily (MFS) profile" evidence="9">
    <location>
        <begin position="12"/>
        <end position="459"/>
    </location>
</feature>
<evidence type="ECO:0000313" key="11">
    <source>
        <dbReference type="Proteomes" id="UP000325295"/>
    </source>
</evidence>
<organism evidence="10 11">
    <name type="scientific">Paucilactobacillus nenjiangensis</name>
    <dbReference type="NCBI Taxonomy" id="1296540"/>
    <lineage>
        <taxon>Bacteria</taxon>
        <taxon>Bacillati</taxon>
        <taxon>Bacillota</taxon>
        <taxon>Bacilli</taxon>
        <taxon>Lactobacillales</taxon>
        <taxon>Lactobacillaceae</taxon>
        <taxon>Paucilactobacillus</taxon>
    </lineage>
</organism>
<keyword evidence="7 8" id="KW-0472">Membrane</keyword>
<evidence type="ECO:0000259" key="9">
    <source>
        <dbReference type="PROSITE" id="PS50850"/>
    </source>
</evidence>
<evidence type="ECO:0000256" key="7">
    <source>
        <dbReference type="ARBA" id="ARBA00023136"/>
    </source>
</evidence>
<feature type="transmembrane region" description="Helical" evidence="8">
    <location>
        <begin position="164"/>
        <end position="185"/>
    </location>
</feature>
<keyword evidence="11" id="KW-1185">Reference proteome</keyword>
<dbReference type="GO" id="GO:0005886">
    <property type="term" value="C:plasma membrane"/>
    <property type="evidence" value="ECO:0007669"/>
    <property type="project" value="UniProtKB-SubCell"/>
</dbReference>
<evidence type="ECO:0000256" key="3">
    <source>
        <dbReference type="ARBA" id="ARBA00022448"/>
    </source>
</evidence>
<evidence type="ECO:0000256" key="6">
    <source>
        <dbReference type="ARBA" id="ARBA00022989"/>
    </source>
</evidence>
<gene>
    <name evidence="10" type="ORF">F0161_01185</name>
</gene>
<feature type="transmembrane region" description="Helical" evidence="8">
    <location>
        <begin position="78"/>
        <end position="104"/>
    </location>
</feature>
<feature type="transmembrane region" description="Helical" evidence="8">
    <location>
        <begin position="197"/>
        <end position="217"/>
    </location>
</feature>
<dbReference type="Gene3D" id="1.20.1720.10">
    <property type="entry name" value="Multidrug resistance protein D"/>
    <property type="match status" value="1"/>
</dbReference>
<feature type="transmembrane region" description="Helical" evidence="8">
    <location>
        <begin position="394"/>
        <end position="415"/>
    </location>
</feature>
<evidence type="ECO:0000256" key="2">
    <source>
        <dbReference type="ARBA" id="ARBA00008537"/>
    </source>
</evidence>
<sequence>MINTKKQNNLMFIIVILMGGFLSSLTETLLNNAIPAIMREVHVSQTSAQWLNTGYILVVGIMMPLSAYFLNRFRLKPLFITTMVIFLFGTLISVMSSTFTFLLLGRLVQAISVGISMSLTQSLMMLIFPIDKRGSAMGLSSIVIILGPAIGPTLSGWIVDQYSWQMLFIILIPISIIIIILSMIFVRNITQPTGDKLDWKSLALSSLGFGILLYGFSSIGNTGSVDLSSLVMVVVGIIFVILFVIRQLKMEKPMLEMKVFKSISFTKTTILAALSSIALLGVELILPLYVQNVRGVSALDSGLIMLPGAIISPIAGRLFDRHGIKGLAIIGFGILTLASVPMIWFDHTTSVVLISTLYAIRMLGLGLVMMQLNTSGVNALPAKYLVHGNTVASTFRQVASSLGSALLVTVSTMTAKLSANGHSVTLANTATGYQWTFMVVTGFSLLCFLMAFTLRNKTAAEITG</sequence>
<feature type="transmembrane region" description="Helical" evidence="8">
    <location>
        <begin position="302"/>
        <end position="319"/>
    </location>
</feature>
<dbReference type="PANTHER" id="PTHR42718">
    <property type="entry name" value="MAJOR FACILITATOR SUPERFAMILY MULTIDRUG TRANSPORTER MFSC"/>
    <property type="match status" value="1"/>
</dbReference>
<evidence type="ECO:0000256" key="1">
    <source>
        <dbReference type="ARBA" id="ARBA00004651"/>
    </source>
</evidence>
<dbReference type="InterPro" id="IPR004638">
    <property type="entry name" value="EmrB-like"/>
</dbReference>
<dbReference type="EMBL" id="CP043939">
    <property type="protein sequence ID" value="QER66617.1"/>
    <property type="molecule type" value="Genomic_DNA"/>
</dbReference>
<name>A0A5P1X346_9LACO</name>
<dbReference type="PROSITE" id="PS50850">
    <property type="entry name" value="MFS"/>
    <property type="match status" value="1"/>
</dbReference>
<evidence type="ECO:0000256" key="4">
    <source>
        <dbReference type="ARBA" id="ARBA00022475"/>
    </source>
</evidence>
<evidence type="ECO:0000256" key="5">
    <source>
        <dbReference type="ARBA" id="ARBA00022692"/>
    </source>
</evidence>
<dbReference type="GO" id="GO:0022857">
    <property type="term" value="F:transmembrane transporter activity"/>
    <property type="evidence" value="ECO:0007669"/>
    <property type="project" value="InterPro"/>
</dbReference>
<dbReference type="RefSeq" id="WP_150203283.1">
    <property type="nucleotide sequence ID" value="NZ_CP043939.1"/>
</dbReference>
<dbReference type="PANTHER" id="PTHR42718:SF9">
    <property type="entry name" value="MAJOR FACILITATOR SUPERFAMILY MULTIDRUG TRANSPORTER MFSC"/>
    <property type="match status" value="1"/>
</dbReference>
<keyword evidence="5 8" id="KW-0812">Transmembrane</keyword>
<dbReference type="AlphaFoldDB" id="A0A5P1X346"/>
<dbReference type="Gene3D" id="1.20.1250.20">
    <property type="entry name" value="MFS general substrate transporter like domains"/>
    <property type="match status" value="1"/>
</dbReference>
<dbReference type="Proteomes" id="UP000325295">
    <property type="component" value="Chromosome"/>
</dbReference>